<dbReference type="AlphaFoldDB" id="A8R7P9"/>
<dbReference type="CDD" id="cd02440">
    <property type="entry name" value="AdoMet_MTases"/>
    <property type="match status" value="1"/>
</dbReference>
<dbReference type="InterPro" id="IPR004398">
    <property type="entry name" value="RNA_MeTrfase_RsmD"/>
</dbReference>
<keyword evidence="2 3" id="KW-0808">Transferase</keyword>
<dbReference type="RefSeq" id="WP_004797671.1">
    <property type="nucleotide sequence ID" value="NZ_DS483466.1"/>
</dbReference>
<dbReference type="PANTHER" id="PTHR43542:SF1">
    <property type="entry name" value="METHYLTRANSFERASE"/>
    <property type="match status" value="1"/>
</dbReference>
<proteinExistence type="predicted"/>
<sequence length="189" mass="21118">MRSEKNMRIVAGKFGSRVIQAVEGQTTRPTTDKVKEAIFSRIGPYFDGGSILDLFAGSGAISLEAISRGMEHAVLVDMNGKAISTITSNIKALGVRDACTVLKMDYKTALHKLEEQKQSFDVVFLDPPYKKQQISSILQYLDEHDMVKENGDVICESLKEDIFEDAVGSLQKVKDVTYGITRITYYRKR</sequence>
<dbReference type="STRING" id="428127.EUBDOL_00030"/>
<dbReference type="HOGENOM" id="CLU_075826_0_0_9"/>
<dbReference type="GO" id="GO:0031167">
    <property type="term" value="P:rRNA methylation"/>
    <property type="evidence" value="ECO:0007669"/>
    <property type="project" value="InterPro"/>
</dbReference>
<dbReference type="EMBL" id="ABAW02000002">
    <property type="protein sequence ID" value="EDP12395.1"/>
    <property type="molecule type" value="Genomic_DNA"/>
</dbReference>
<dbReference type="GO" id="GO:0003676">
    <property type="term" value="F:nucleic acid binding"/>
    <property type="evidence" value="ECO:0007669"/>
    <property type="project" value="InterPro"/>
</dbReference>
<reference evidence="3 4" key="1">
    <citation type="submission" date="2007-09" db="EMBL/GenBank/DDBJ databases">
        <title>Draft genome sequence of Eubacterium dolichum (DSM 3991).</title>
        <authorList>
            <person name="Sudarsanam P."/>
            <person name="Ley R."/>
            <person name="Guruge J."/>
            <person name="Turnbaugh P.J."/>
            <person name="Mahowald M."/>
            <person name="Liep D."/>
            <person name="Gordon J."/>
        </authorList>
    </citation>
    <scope>NUCLEOTIDE SEQUENCE [LARGE SCALE GENOMIC DNA]</scope>
    <source>
        <strain evidence="3 4">DSM 3991</strain>
    </source>
</reference>
<dbReference type="Pfam" id="PF03602">
    <property type="entry name" value="Cons_hypoth95"/>
    <property type="match status" value="1"/>
</dbReference>
<dbReference type="PANTHER" id="PTHR43542">
    <property type="entry name" value="METHYLTRANSFERASE"/>
    <property type="match status" value="1"/>
</dbReference>
<name>A8R7P9_9FIRM</name>
<dbReference type="PIRSF" id="PIRSF004553">
    <property type="entry name" value="CHP00095"/>
    <property type="match status" value="1"/>
</dbReference>
<evidence type="ECO:0000313" key="4">
    <source>
        <dbReference type="Proteomes" id="UP000004090"/>
    </source>
</evidence>
<protein>
    <submittedName>
        <fullName evidence="3">RNA methyltransferase, RsmD family</fullName>
        <ecNumber evidence="3">2.1.1.-</ecNumber>
    </submittedName>
</protein>
<reference evidence="3 4" key="2">
    <citation type="submission" date="2007-09" db="EMBL/GenBank/DDBJ databases">
        <authorList>
            <person name="Fulton L."/>
            <person name="Clifton S."/>
            <person name="Fulton B."/>
            <person name="Xu J."/>
            <person name="Minx P."/>
            <person name="Pepin K.H."/>
            <person name="Johnson M."/>
            <person name="Thiruvilangam P."/>
            <person name="Bhonagiri V."/>
            <person name="Nash W.E."/>
            <person name="Mardis E.R."/>
            <person name="Wilson R.K."/>
        </authorList>
    </citation>
    <scope>NUCLEOTIDE SEQUENCE [LARGE SCALE GENOMIC DNA]</scope>
    <source>
        <strain evidence="3 4">DSM 3991</strain>
    </source>
</reference>
<dbReference type="SUPFAM" id="SSF53335">
    <property type="entry name" value="S-adenosyl-L-methionine-dependent methyltransferases"/>
    <property type="match status" value="1"/>
</dbReference>
<dbReference type="eggNOG" id="COG0742">
    <property type="taxonomic scope" value="Bacteria"/>
</dbReference>
<dbReference type="GO" id="GO:0008168">
    <property type="term" value="F:methyltransferase activity"/>
    <property type="evidence" value="ECO:0007669"/>
    <property type="project" value="UniProtKB-KW"/>
</dbReference>
<dbReference type="NCBIfam" id="TIGR00095">
    <property type="entry name" value="16S rRNA (guanine(966)-N(2))-methyltransferase RsmD"/>
    <property type="match status" value="1"/>
</dbReference>
<evidence type="ECO:0000256" key="2">
    <source>
        <dbReference type="ARBA" id="ARBA00022679"/>
    </source>
</evidence>
<dbReference type="InterPro" id="IPR029063">
    <property type="entry name" value="SAM-dependent_MTases_sf"/>
</dbReference>
<organism evidence="3 4">
    <name type="scientific">Amedibacillus dolichus DSM 3991</name>
    <dbReference type="NCBI Taxonomy" id="428127"/>
    <lineage>
        <taxon>Bacteria</taxon>
        <taxon>Bacillati</taxon>
        <taxon>Bacillota</taxon>
        <taxon>Erysipelotrichia</taxon>
        <taxon>Erysipelotrichales</taxon>
        <taxon>Erysipelotrichaceae</taxon>
        <taxon>Amedibacillus</taxon>
    </lineage>
</organism>
<accession>A8R7P9</accession>
<dbReference type="Proteomes" id="UP000004090">
    <property type="component" value="Unassembled WGS sequence"/>
</dbReference>
<dbReference type="GeneID" id="92792546"/>
<evidence type="ECO:0000313" key="3">
    <source>
        <dbReference type="EMBL" id="EDP12395.1"/>
    </source>
</evidence>
<comment type="caution">
    <text evidence="3">The sequence shown here is derived from an EMBL/GenBank/DDBJ whole genome shotgun (WGS) entry which is preliminary data.</text>
</comment>
<dbReference type="PROSITE" id="PS00092">
    <property type="entry name" value="N6_MTASE"/>
    <property type="match status" value="1"/>
</dbReference>
<dbReference type="InterPro" id="IPR002052">
    <property type="entry name" value="DNA_methylase_N6_adenine_CS"/>
</dbReference>
<dbReference type="Gene3D" id="3.40.50.150">
    <property type="entry name" value="Vaccinia Virus protein VP39"/>
    <property type="match status" value="1"/>
</dbReference>
<gene>
    <name evidence="3" type="ORF">EUBDOL_00030</name>
</gene>
<dbReference type="EC" id="2.1.1.-" evidence="3"/>
<keyword evidence="1 3" id="KW-0489">Methyltransferase</keyword>
<evidence type="ECO:0000256" key="1">
    <source>
        <dbReference type="ARBA" id="ARBA00022603"/>
    </source>
</evidence>